<comment type="caution">
    <text evidence="1">The sequence shown here is derived from an EMBL/GenBank/DDBJ whole genome shotgun (WGS) entry which is preliminary data.</text>
</comment>
<gene>
    <name evidence="1" type="ORF">PFY00_11840</name>
</gene>
<organism evidence="1 2">
    <name type="scientific">Thalassococcus lentus</name>
    <dbReference type="NCBI Taxonomy" id="1210524"/>
    <lineage>
        <taxon>Bacteria</taxon>
        <taxon>Pseudomonadati</taxon>
        <taxon>Pseudomonadota</taxon>
        <taxon>Alphaproteobacteria</taxon>
        <taxon>Rhodobacterales</taxon>
        <taxon>Roseobacteraceae</taxon>
        <taxon>Thalassococcus</taxon>
    </lineage>
</organism>
<evidence type="ECO:0000313" key="2">
    <source>
        <dbReference type="Proteomes" id="UP001210720"/>
    </source>
</evidence>
<proteinExistence type="predicted"/>
<name>A0ABT4XTW6_9RHOB</name>
<reference evidence="1 2" key="1">
    <citation type="submission" date="2023-01" db="EMBL/GenBank/DDBJ databases">
        <title>Thalassococcus onchidii sp. nov., isolated from a marine invertebrate from the South China Sea.</title>
        <authorList>
            <person name="Xu S."/>
            <person name="Liu Z."/>
            <person name="Xu Y."/>
        </authorList>
    </citation>
    <scope>NUCLEOTIDE SEQUENCE [LARGE SCALE GENOMIC DNA]</scope>
    <source>
        <strain evidence="1 2">KCTC 32084</strain>
    </source>
</reference>
<keyword evidence="2" id="KW-1185">Reference proteome</keyword>
<dbReference type="RefSeq" id="WP_271432760.1">
    <property type="nucleotide sequence ID" value="NZ_JAQIOY010000003.1"/>
</dbReference>
<protein>
    <submittedName>
        <fullName evidence="1">Uncharacterized protein</fullName>
    </submittedName>
</protein>
<dbReference type="Proteomes" id="UP001210720">
    <property type="component" value="Unassembled WGS sequence"/>
</dbReference>
<evidence type="ECO:0000313" key="1">
    <source>
        <dbReference type="EMBL" id="MDA7425421.1"/>
    </source>
</evidence>
<dbReference type="EMBL" id="JAQIOY010000003">
    <property type="protein sequence ID" value="MDA7425421.1"/>
    <property type="molecule type" value="Genomic_DNA"/>
</dbReference>
<sequence>MNLFMNRATRARIHLAVLEAMPDGQDDMAAAFAETCAYAENPGEVFELARAIDAHIFAKVHYADVQYADVDADDLRALHGVEDVNWALRLCGIRARSAQGRKVRWTDAPDREPTMPVKLPATLLEQWNSE</sequence>
<accession>A0ABT4XTW6</accession>